<dbReference type="GeneID" id="59331796"/>
<dbReference type="RefSeq" id="XP_037149688.1">
    <property type="nucleotide sequence ID" value="XM_037294307.1"/>
</dbReference>
<feature type="compositionally biased region" description="Low complexity" evidence="1">
    <location>
        <begin position="259"/>
        <end position="280"/>
    </location>
</feature>
<gene>
    <name evidence="2" type="ORF">HO133_003385</name>
</gene>
<feature type="compositionally biased region" description="Polar residues" evidence="1">
    <location>
        <begin position="111"/>
        <end position="126"/>
    </location>
</feature>
<sequence length="460" mass="50443">MTPPTEILVHVSGPSGGADDARYRKEALAFLHFDVANTHTLLRQRSRTPNVVEQTRSHAGTSDADKGQSQGVPVVQEAKTSSRTEKAVHKSRAPDWPDPLPSWRTPKYSRPTASTLPWTTTKQTSHLLIERTPALPRPRTAPTPSTPSQAPRLRRSQSDSWHTPPSVIPDSQPTPPSLGPPEISGSPYLKRPFASSSPSPTRRASPPTAKRPRLQGPSSPPSEDPPVEARPPATAPFSSPPSTKRPRLEVPSSPPPENPAVAARSPAFAPSSSSPSADDPPGSPPPPHDTPRTLEIHPPRPKPSNSAFETHLTYSLTNIATRLPLADFFQPVKSTRTPRVLERGHWLVPINRWDGKLKKDFWDYLTAFVGRGQAGWGTWCVWETQEPIRAKDSDKEDHTPQRREVVKVYCWGEVVGEIWLLLFIASTRNVKRIGAQWVDAGGVAVVFMKDDEGGGIVTKL</sequence>
<organism evidence="2 3">
    <name type="scientific">Letharia lupina</name>
    <dbReference type="NCBI Taxonomy" id="560253"/>
    <lineage>
        <taxon>Eukaryota</taxon>
        <taxon>Fungi</taxon>
        <taxon>Dikarya</taxon>
        <taxon>Ascomycota</taxon>
        <taxon>Pezizomycotina</taxon>
        <taxon>Lecanoromycetes</taxon>
        <taxon>OSLEUM clade</taxon>
        <taxon>Lecanoromycetidae</taxon>
        <taxon>Lecanorales</taxon>
        <taxon>Lecanorineae</taxon>
        <taxon>Parmeliaceae</taxon>
        <taxon>Letharia</taxon>
    </lineage>
</organism>
<evidence type="ECO:0000313" key="3">
    <source>
        <dbReference type="Proteomes" id="UP000593566"/>
    </source>
</evidence>
<dbReference type="AlphaFoldDB" id="A0A8H6CBF6"/>
<feature type="region of interest" description="Disordered" evidence="1">
    <location>
        <begin position="44"/>
        <end position="307"/>
    </location>
</feature>
<reference evidence="2 3" key="1">
    <citation type="journal article" date="2020" name="Genomics">
        <title>Complete, high-quality genomes from long-read metagenomic sequencing of two wolf lichen thalli reveals enigmatic genome architecture.</title>
        <authorList>
            <person name="McKenzie S.K."/>
            <person name="Walston R.F."/>
            <person name="Allen J.L."/>
        </authorList>
    </citation>
    <scope>NUCLEOTIDE SEQUENCE [LARGE SCALE GENOMIC DNA]</scope>
    <source>
        <strain evidence="2">WasteWater1</strain>
    </source>
</reference>
<feature type="compositionally biased region" description="Basic and acidic residues" evidence="1">
    <location>
        <begin position="289"/>
        <end position="298"/>
    </location>
</feature>
<proteinExistence type="predicted"/>
<protein>
    <submittedName>
        <fullName evidence="2">Uncharacterized protein</fullName>
    </submittedName>
</protein>
<feature type="compositionally biased region" description="Low complexity" evidence="1">
    <location>
        <begin position="191"/>
        <end position="208"/>
    </location>
</feature>
<dbReference type="PRINTS" id="PR01217">
    <property type="entry name" value="PRICHEXTENSN"/>
</dbReference>
<feature type="compositionally biased region" description="Basic and acidic residues" evidence="1">
    <location>
        <begin position="80"/>
        <end position="95"/>
    </location>
</feature>
<dbReference type="Proteomes" id="UP000593566">
    <property type="component" value="Unassembled WGS sequence"/>
</dbReference>
<evidence type="ECO:0000256" key="1">
    <source>
        <dbReference type="SAM" id="MobiDB-lite"/>
    </source>
</evidence>
<evidence type="ECO:0000313" key="2">
    <source>
        <dbReference type="EMBL" id="KAF6220253.1"/>
    </source>
</evidence>
<feature type="compositionally biased region" description="Pro residues" evidence="1">
    <location>
        <begin position="135"/>
        <end position="145"/>
    </location>
</feature>
<feature type="compositionally biased region" description="Low complexity" evidence="1">
    <location>
        <begin position="231"/>
        <end position="242"/>
    </location>
</feature>
<name>A0A8H6CBF6_9LECA</name>
<accession>A0A8H6CBF6</accession>
<feature type="compositionally biased region" description="Polar residues" evidence="1">
    <location>
        <begin position="44"/>
        <end position="60"/>
    </location>
</feature>
<comment type="caution">
    <text evidence="2">The sequence shown here is derived from an EMBL/GenBank/DDBJ whole genome shotgun (WGS) entry which is preliminary data.</text>
</comment>
<keyword evidence="3" id="KW-1185">Reference proteome</keyword>
<dbReference type="EMBL" id="JACCJB010000017">
    <property type="protein sequence ID" value="KAF6220253.1"/>
    <property type="molecule type" value="Genomic_DNA"/>
</dbReference>